<sequence length="252" mass="27884">MLSPVASPANPSPTGQIHPFRGGARRRAPQIPAPSAILEKSLRRDDRSRAARARTSGPLWQALLNGVFDVFAQRQIDKRADGEELLSILYSLEYLSYAFAAGVEGPRRPWPWFPGSSGNVMTWPRGSRPCRAKKPNSTRWCAHRSMRSPRSWSTTTISAKRSSVCAAASANQRAADGDPSRLETEINRPAQRGRADDARGSSYTSACVREASWRRPGRLACWGWWSRSLTRRRTVARVRTSPGAVRSAVSKV</sequence>
<proteinExistence type="predicted"/>
<dbReference type="Proteomes" id="UP000199137">
    <property type="component" value="Unassembled WGS sequence"/>
</dbReference>
<dbReference type="STRING" id="112413.SAMN05421854_102593"/>
<feature type="region of interest" description="Disordered" evidence="1">
    <location>
        <begin position="1"/>
        <end position="54"/>
    </location>
</feature>
<feature type="region of interest" description="Disordered" evidence="1">
    <location>
        <begin position="169"/>
        <end position="200"/>
    </location>
</feature>
<organism evidence="2 3">
    <name type="scientific">Amycolatopsis rubida</name>
    <dbReference type="NCBI Taxonomy" id="112413"/>
    <lineage>
        <taxon>Bacteria</taxon>
        <taxon>Bacillati</taxon>
        <taxon>Actinomycetota</taxon>
        <taxon>Actinomycetes</taxon>
        <taxon>Pseudonocardiales</taxon>
        <taxon>Pseudonocardiaceae</taxon>
        <taxon>Amycolatopsis</taxon>
    </lineage>
</organism>
<feature type="compositionally biased region" description="Basic and acidic residues" evidence="1">
    <location>
        <begin position="40"/>
        <end position="49"/>
    </location>
</feature>
<evidence type="ECO:0000313" key="2">
    <source>
        <dbReference type="EMBL" id="SFO62378.1"/>
    </source>
</evidence>
<dbReference type="EMBL" id="FOWC01000002">
    <property type="protein sequence ID" value="SFO62378.1"/>
    <property type="molecule type" value="Genomic_DNA"/>
</dbReference>
<evidence type="ECO:0000256" key="1">
    <source>
        <dbReference type="SAM" id="MobiDB-lite"/>
    </source>
</evidence>
<evidence type="ECO:0000313" key="3">
    <source>
        <dbReference type="Proteomes" id="UP000199137"/>
    </source>
</evidence>
<feature type="compositionally biased region" description="Basic and acidic residues" evidence="1">
    <location>
        <begin position="175"/>
        <end position="186"/>
    </location>
</feature>
<accession>A0A1I5IP28</accession>
<gene>
    <name evidence="2" type="ORF">SAMN05421854_102593</name>
</gene>
<dbReference type="AlphaFoldDB" id="A0A1I5IP28"/>
<reference evidence="2 3" key="1">
    <citation type="submission" date="2016-10" db="EMBL/GenBank/DDBJ databases">
        <authorList>
            <person name="de Groot N.N."/>
        </authorList>
    </citation>
    <scope>NUCLEOTIDE SEQUENCE [LARGE SCALE GENOMIC DNA]</scope>
    <source>
        <strain evidence="2 3">DSM 44637</strain>
    </source>
</reference>
<protein>
    <submittedName>
        <fullName evidence="2">Uncharacterized protein</fullName>
    </submittedName>
</protein>
<name>A0A1I5IP28_9PSEU</name>